<comment type="caution">
    <text evidence="17">The sequence shown here is derived from an EMBL/GenBank/DDBJ whole genome shotgun (WGS) entry which is preliminary data.</text>
</comment>
<evidence type="ECO:0000256" key="14">
    <source>
        <dbReference type="SAM" id="MobiDB-lite"/>
    </source>
</evidence>
<dbReference type="Pfam" id="PF00448">
    <property type="entry name" value="SRP54"/>
    <property type="match status" value="1"/>
</dbReference>
<evidence type="ECO:0000256" key="9">
    <source>
        <dbReference type="ARBA" id="ARBA00023134"/>
    </source>
</evidence>
<keyword evidence="4" id="KW-0813">Transport</keyword>
<evidence type="ECO:0000256" key="7">
    <source>
        <dbReference type="ARBA" id="ARBA00022795"/>
    </source>
</evidence>
<keyword evidence="17" id="KW-0969">Cilium</keyword>
<protein>
    <recommendedName>
        <fullName evidence="3 13">Flagellar biosynthesis protein FlhF</fullName>
    </recommendedName>
</protein>
<keyword evidence="11" id="KW-1006">Bacterial flagellum protein export</keyword>
<organism evidence="17 18">
    <name type="scientific">Bordetella genomosp. 1</name>
    <dbReference type="NCBI Taxonomy" id="1395607"/>
    <lineage>
        <taxon>Bacteria</taxon>
        <taxon>Pseudomonadati</taxon>
        <taxon>Pseudomonadota</taxon>
        <taxon>Betaproteobacteria</taxon>
        <taxon>Burkholderiales</taxon>
        <taxon>Alcaligenaceae</taxon>
        <taxon>Bordetella</taxon>
    </lineage>
</organism>
<dbReference type="EMBL" id="NEVR01000002">
    <property type="protein sequence ID" value="OZI66024.1"/>
    <property type="molecule type" value="Genomic_DNA"/>
</dbReference>
<evidence type="ECO:0000256" key="13">
    <source>
        <dbReference type="NCBIfam" id="TIGR03499"/>
    </source>
</evidence>
<evidence type="ECO:0000256" key="2">
    <source>
        <dbReference type="ARBA" id="ARBA00008531"/>
    </source>
</evidence>
<evidence type="ECO:0000256" key="1">
    <source>
        <dbReference type="ARBA" id="ARBA00004413"/>
    </source>
</evidence>
<dbReference type="PANTHER" id="PTHR43134">
    <property type="entry name" value="SIGNAL RECOGNITION PARTICLE RECEPTOR SUBUNIT ALPHA"/>
    <property type="match status" value="1"/>
</dbReference>
<sequence length="978" mass="101809">MKLRKFVGANTREVMRLVRDALGEDALIVSNRRVDGGIEIIATVESDVEDAMQAPAAAAPAAAASAAAASAAEPPVRPATVEPARPVPAAVPAPVPAAVPAPVPAPVAAAAPTVRSPGSSYGYAAAYAAASPAPVPVPVPVPAPAAPVPNYAAGAHLPMSARTTAGARAATYGATFEATSAQPEDPLESFAPPVPPAATAARAEPQPQPPAVETPAQPADFDVVDADPHAQDLRDATPAAEALPAPIQEYRSAASMARRPDAPMPGTAGLPGLPMNAALGAEPSVQAAIDALRGALESRMDGMLWGNRAQAREPVNAGLFRSLLEAGFSMPLVRALLERLPENLDARQAMAWARNELVTHLPVLRAEDDFFAGGGVYALVGPTGVGKTTTLAKLAARCVQREGRDQVAMLTTDNFRIGALEQLQIYGRLMGVPAHSVRDAAELRSTLASLGNRKIILIDTTGISQRDRNVAEQAALLTNAGQPVRRLLVLNAASQGDTLDEVAHAYRHGVGEDVVGCIITKLDEASRLAPALDTAIRHRLPIHYVSQGQRVPEHLDVADRNTLIDAALATLNKTRALYAPSEADLAALWSASGGQSERDPLARRRLLAAAMRRPASAGEQGGELEQALGWLAADPACAHARAAWRARSGAVDEGGVPDADASQLALGEAMLAMVRREFPAACQRYVLAIHGKAALKGDGLPGGVAHATFLMSDRGAALAAPVQQLMLPQGSLATHAPGATSLPVNAADALLARAQFLAHTLGNLPHVHLFDMGTTALSHALSADGHLWVARSPGALRILHEDCPTTLHAVSRQLGYLPAGPVPGQPEQALWACGTEIGLSARGKDGGRLRMICARIVNMRTGQVLSQYYGLTNLSTAQADAATIACWLVQQEQAKAAFRYLPHAWSALPAVHTADGLVAHALLAGQLAAACWQLAHTESAELVRGPLAGLVGPDERKLPGRLLPVALLKMFAMLEMAD</sequence>
<dbReference type="Proteomes" id="UP000216354">
    <property type="component" value="Unassembled WGS sequence"/>
</dbReference>
<dbReference type="InterPro" id="IPR020006">
    <property type="entry name" value="FlhF"/>
</dbReference>
<evidence type="ECO:0000313" key="17">
    <source>
        <dbReference type="EMBL" id="OZI66024.1"/>
    </source>
</evidence>
<feature type="domain" description="AAA+ ATPase" evidence="15">
    <location>
        <begin position="373"/>
        <end position="546"/>
    </location>
</feature>
<gene>
    <name evidence="17" type="ORF">CAL27_13665</name>
</gene>
<dbReference type="InterPro" id="IPR027417">
    <property type="entry name" value="P-loop_NTPase"/>
</dbReference>
<keyword evidence="7" id="KW-1005">Bacterial flagellum biogenesis</keyword>
<keyword evidence="6" id="KW-0547">Nucleotide-binding</keyword>
<proteinExistence type="inferred from homology"/>
<feature type="domain" description="SRP54-type proteins GTP-binding" evidence="16">
    <location>
        <begin position="374"/>
        <end position="569"/>
    </location>
</feature>
<dbReference type="InterPro" id="IPR000897">
    <property type="entry name" value="SRP54_GTPase_dom"/>
</dbReference>
<feature type="region of interest" description="Disordered" evidence="14">
    <location>
        <begin position="180"/>
        <end position="216"/>
    </location>
</feature>
<name>A0ABX4F2W2_9BORD</name>
<comment type="subcellular location">
    <subcellularLocation>
        <location evidence="1">Cell membrane</location>
        <topology evidence="1">Peripheral membrane protein</topology>
        <orientation evidence="1">Cytoplasmic side</orientation>
    </subcellularLocation>
</comment>
<dbReference type="SMART" id="SM00962">
    <property type="entry name" value="SRP54"/>
    <property type="match status" value="1"/>
</dbReference>
<dbReference type="InterPro" id="IPR047040">
    <property type="entry name" value="FlhF__GTPase_dom"/>
</dbReference>
<evidence type="ECO:0000256" key="3">
    <source>
        <dbReference type="ARBA" id="ARBA00014919"/>
    </source>
</evidence>
<keyword evidence="10" id="KW-0472">Membrane</keyword>
<evidence type="ECO:0000256" key="12">
    <source>
        <dbReference type="ARBA" id="ARBA00025337"/>
    </source>
</evidence>
<keyword evidence="8" id="KW-0653">Protein transport</keyword>
<evidence type="ECO:0000256" key="5">
    <source>
        <dbReference type="ARBA" id="ARBA00022475"/>
    </source>
</evidence>
<evidence type="ECO:0000256" key="10">
    <source>
        <dbReference type="ARBA" id="ARBA00023136"/>
    </source>
</evidence>
<keyword evidence="18" id="KW-1185">Reference proteome</keyword>
<keyword evidence="5" id="KW-1003">Cell membrane</keyword>
<dbReference type="PANTHER" id="PTHR43134:SF3">
    <property type="entry name" value="FLAGELLAR BIOSYNTHESIS PROTEIN FLHF"/>
    <property type="match status" value="1"/>
</dbReference>
<dbReference type="SMART" id="SM00382">
    <property type="entry name" value="AAA"/>
    <property type="match status" value="1"/>
</dbReference>
<keyword evidence="9" id="KW-0342">GTP-binding</keyword>
<keyword evidence="17" id="KW-0966">Cell projection</keyword>
<accession>A0ABX4F2W2</accession>
<dbReference type="CDD" id="cd17873">
    <property type="entry name" value="FlhF"/>
    <property type="match status" value="1"/>
</dbReference>
<evidence type="ECO:0000259" key="15">
    <source>
        <dbReference type="SMART" id="SM00382"/>
    </source>
</evidence>
<evidence type="ECO:0000256" key="11">
    <source>
        <dbReference type="ARBA" id="ARBA00023225"/>
    </source>
</evidence>
<dbReference type="RefSeq" id="WP_094831772.1">
    <property type="nucleotide sequence ID" value="NZ_NEVR01000002.1"/>
</dbReference>
<comment type="similarity">
    <text evidence="2">Belongs to the GTP-binding SRP family.</text>
</comment>
<evidence type="ECO:0000256" key="6">
    <source>
        <dbReference type="ARBA" id="ARBA00022741"/>
    </source>
</evidence>
<dbReference type="InterPro" id="IPR003593">
    <property type="entry name" value="AAA+_ATPase"/>
</dbReference>
<evidence type="ECO:0000256" key="4">
    <source>
        <dbReference type="ARBA" id="ARBA00022448"/>
    </source>
</evidence>
<dbReference type="Gene3D" id="3.40.50.300">
    <property type="entry name" value="P-loop containing nucleotide triphosphate hydrolases"/>
    <property type="match status" value="1"/>
</dbReference>
<evidence type="ECO:0000256" key="8">
    <source>
        <dbReference type="ARBA" id="ARBA00022927"/>
    </source>
</evidence>
<comment type="function">
    <text evidence="12">Necessary for flagellar biosynthesis. May be involved in translocation of the flagellum.</text>
</comment>
<dbReference type="SUPFAM" id="SSF52540">
    <property type="entry name" value="P-loop containing nucleoside triphosphate hydrolases"/>
    <property type="match status" value="1"/>
</dbReference>
<keyword evidence="17" id="KW-0282">Flagellum</keyword>
<reference evidence="17 18" key="1">
    <citation type="submission" date="2017-05" db="EMBL/GenBank/DDBJ databases">
        <title>Complete and WGS of Bordetella genogroups.</title>
        <authorList>
            <person name="Spilker T."/>
            <person name="Lipuma J."/>
        </authorList>
    </citation>
    <scope>NUCLEOTIDE SEQUENCE [LARGE SCALE GENOMIC DNA]</scope>
    <source>
        <strain evidence="17 18">AU9795</strain>
    </source>
</reference>
<dbReference type="NCBIfam" id="TIGR03499">
    <property type="entry name" value="FlhF"/>
    <property type="match status" value="1"/>
</dbReference>
<evidence type="ECO:0000313" key="18">
    <source>
        <dbReference type="Proteomes" id="UP000216354"/>
    </source>
</evidence>
<evidence type="ECO:0000259" key="16">
    <source>
        <dbReference type="SMART" id="SM00962"/>
    </source>
</evidence>